<dbReference type="Proteomes" id="UP000270649">
    <property type="component" value="Unassembled WGS sequence"/>
</dbReference>
<comment type="similarity">
    <text evidence="3">Belongs to the CoaE family.</text>
</comment>
<dbReference type="GO" id="GO:0005524">
    <property type="term" value="F:ATP binding"/>
    <property type="evidence" value="ECO:0007669"/>
    <property type="project" value="UniProtKB-UniRule"/>
</dbReference>
<dbReference type="UniPathway" id="UPA00241">
    <property type="reaction ID" value="UER00356"/>
</dbReference>
<keyword evidence="3" id="KW-0173">Coenzyme A biosynthesis</keyword>
<organism evidence="6 7">
    <name type="scientific">Corynebacterium macginleyi</name>
    <dbReference type="NCBI Taxonomy" id="38290"/>
    <lineage>
        <taxon>Bacteria</taxon>
        <taxon>Bacillati</taxon>
        <taxon>Actinomycetota</taxon>
        <taxon>Actinomycetes</taxon>
        <taxon>Mycobacteriales</taxon>
        <taxon>Corynebacteriaceae</taxon>
        <taxon>Corynebacterium</taxon>
    </lineage>
</organism>
<dbReference type="InterPro" id="IPR001977">
    <property type="entry name" value="Depp_CoAkinase"/>
</dbReference>
<evidence type="ECO:0000313" key="7">
    <source>
        <dbReference type="Proteomes" id="UP000270649"/>
    </source>
</evidence>
<dbReference type="GeneID" id="92746265"/>
<gene>
    <name evidence="3" type="primary">coaE</name>
    <name evidence="6" type="ORF">D9543_07305</name>
    <name evidence="5" type="ORF">GWO63_007675</name>
</gene>
<dbReference type="Pfam" id="PF01121">
    <property type="entry name" value="CoaE"/>
    <property type="match status" value="1"/>
</dbReference>
<keyword evidence="2 3" id="KW-0067">ATP-binding</keyword>
<evidence type="ECO:0000256" key="3">
    <source>
        <dbReference type="HAMAP-Rule" id="MF_00376"/>
    </source>
</evidence>
<feature type="binding site" evidence="3">
    <location>
        <begin position="11"/>
        <end position="16"/>
    </location>
    <ligand>
        <name>ATP</name>
        <dbReference type="ChEBI" id="CHEBI:30616"/>
    </ligand>
</feature>
<comment type="catalytic activity">
    <reaction evidence="3">
        <text>3'-dephospho-CoA + ATP = ADP + CoA + H(+)</text>
        <dbReference type="Rhea" id="RHEA:18245"/>
        <dbReference type="ChEBI" id="CHEBI:15378"/>
        <dbReference type="ChEBI" id="CHEBI:30616"/>
        <dbReference type="ChEBI" id="CHEBI:57287"/>
        <dbReference type="ChEBI" id="CHEBI:57328"/>
        <dbReference type="ChEBI" id="CHEBI:456216"/>
        <dbReference type="EC" id="2.7.1.24"/>
    </reaction>
</comment>
<dbReference type="HAMAP" id="MF_00376">
    <property type="entry name" value="Dephospho_CoA_kinase"/>
    <property type="match status" value="1"/>
</dbReference>
<dbReference type="EMBL" id="JAACBX020000002">
    <property type="protein sequence ID" value="MBM0244141.1"/>
    <property type="molecule type" value="Genomic_DNA"/>
</dbReference>
<keyword evidence="8" id="KW-1185">Reference proteome</keyword>
<keyword evidence="3" id="KW-0963">Cytoplasm</keyword>
<dbReference type="NCBIfam" id="NF002879">
    <property type="entry name" value="PRK03333.1"/>
    <property type="match status" value="1"/>
</dbReference>
<comment type="subcellular location">
    <subcellularLocation>
        <location evidence="3">Cytoplasm</location>
    </subcellularLocation>
</comment>
<dbReference type="PANTHER" id="PTHR10695">
    <property type="entry name" value="DEPHOSPHO-COA KINASE-RELATED"/>
    <property type="match status" value="1"/>
</dbReference>
<dbReference type="SUPFAM" id="SSF52540">
    <property type="entry name" value="P-loop containing nucleoside triphosphate hydrolases"/>
    <property type="match status" value="1"/>
</dbReference>
<comment type="pathway">
    <text evidence="3">Cofactor biosynthesis; coenzyme A biosynthesis; CoA from (R)-pantothenate: step 5/5.</text>
</comment>
<dbReference type="PROSITE" id="PS51219">
    <property type="entry name" value="DPCK"/>
    <property type="match status" value="1"/>
</dbReference>
<dbReference type="AlphaFoldDB" id="A0A3M0G470"/>
<reference evidence="5 8" key="2">
    <citation type="submission" date="2021-01" db="EMBL/GenBank/DDBJ databases">
        <title>Complete genome sequences of Corynebacterium macginleyi strains isolated from infectious keratitis.</title>
        <authorList>
            <person name="Sagerfors S."/>
            <person name="Poehlein A."/>
            <person name="Soderquist B."/>
            <person name="Bruggemann H."/>
        </authorList>
    </citation>
    <scope>NUCLEOTIDE SEQUENCE [LARGE SCALE GENOMIC DNA]</scope>
    <source>
        <strain evidence="5 8">12T220</strain>
    </source>
</reference>
<dbReference type="CDD" id="cd02022">
    <property type="entry name" value="DPCK"/>
    <property type="match status" value="1"/>
</dbReference>
<keyword evidence="3 6" id="KW-0808">Transferase</keyword>
<evidence type="ECO:0000256" key="1">
    <source>
        <dbReference type="ARBA" id="ARBA00022741"/>
    </source>
</evidence>
<dbReference type="EC" id="2.7.1.24" evidence="3 4"/>
<dbReference type="RefSeq" id="WP_121911987.1">
    <property type="nucleotide sequence ID" value="NZ_CP068291.1"/>
</dbReference>
<dbReference type="GO" id="GO:0005737">
    <property type="term" value="C:cytoplasm"/>
    <property type="evidence" value="ECO:0007669"/>
    <property type="project" value="UniProtKB-SubCell"/>
</dbReference>
<dbReference type="InterPro" id="IPR027417">
    <property type="entry name" value="P-loop_NTPase"/>
</dbReference>
<evidence type="ECO:0000256" key="2">
    <source>
        <dbReference type="ARBA" id="ARBA00022840"/>
    </source>
</evidence>
<accession>A0A3M0G470</accession>
<dbReference type="Gene3D" id="3.40.50.300">
    <property type="entry name" value="P-loop containing nucleotide triphosphate hydrolases"/>
    <property type="match status" value="1"/>
</dbReference>
<dbReference type="GO" id="GO:0015937">
    <property type="term" value="P:coenzyme A biosynthetic process"/>
    <property type="evidence" value="ECO:0007669"/>
    <property type="project" value="UniProtKB-UniRule"/>
</dbReference>
<reference evidence="6 7" key="1">
    <citation type="submission" date="2018-10" db="EMBL/GenBank/DDBJ databases">
        <title>Corynebacterium macginleyi genome sequencing and assembly of the type strain and two clinical samples.</title>
        <authorList>
            <person name="Bernier A.-M."/>
            <person name="Bernard K."/>
        </authorList>
    </citation>
    <scope>NUCLEOTIDE SEQUENCE [LARGE SCALE GENOMIC DNA]</scope>
    <source>
        <strain evidence="6 7">NML 120205</strain>
    </source>
</reference>
<dbReference type="OrthoDB" id="9812943at2"/>
<proteinExistence type="inferred from homology"/>
<comment type="caution">
    <text evidence="6">The sequence shown here is derived from an EMBL/GenBank/DDBJ whole genome shotgun (WGS) entry which is preliminary data.</text>
</comment>
<dbReference type="EMBL" id="REGC01000008">
    <property type="protein sequence ID" value="RMB59368.1"/>
    <property type="molecule type" value="Genomic_DNA"/>
</dbReference>
<evidence type="ECO:0000313" key="6">
    <source>
        <dbReference type="EMBL" id="RMB59368.1"/>
    </source>
</evidence>
<dbReference type="NCBIfam" id="TIGR00152">
    <property type="entry name" value="dephospho-CoA kinase"/>
    <property type="match status" value="1"/>
</dbReference>
<protein>
    <recommendedName>
        <fullName evidence="3 4">Dephospho-CoA kinase</fullName>
        <ecNumber evidence="3 4">2.7.1.24</ecNumber>
    </recommendedName>
    <alternativeName>
        <fullName evidence="3">Dephosphocoenzyme A kinase</fullName>
    </alternativeName>
</protein>
<comment type="function">
    <text evidence="3">Catalyzes the phosphorylation of the 3'-hydroxyl group of dephosphocoenzyme A to form coenzyme A.</text>
</comment>
<dbReference type="PANTHER" id="PTHR10695:SF46">
    <property type="entry name" value="BIFUNCTIONAL COENZYME A SYNTHASE-RELATED"/>
    <property type="match status" value="1"/>
</dbReference>
<evidence type="ECO:0000256" key="4">
    <source>
        <dbReference type="NCBIfam" id="TIGR00152"/>
    </source>
</evidence>
<dbReference type="Proteomes" id="UP001518680">
    <property type="component" value="Unassembled WGS sequence"/>
</dbReference>
<keyword evidence="1 3" id="KW-0547">Nucleotide-binding</keyword>
<evidence type="ECO:0000313" key="8">
    <source>
        <dbReference type="Proteomes" id="UP001518680"/>
    </source>
</evidence>
<evidence type="ECO:0000313" key="5">
    <source>
        <dbReference type="EMBL" id="MBM0244141.1"/>
    </source>
</evidence>
<keyword evidence="3 6" id="KW-0418">Kinase</keyword>
<dbReference type="GO" id="GO:0004140">
    <property type="term" value="F:dephospho-CoA kinase activity"/>
    <property type="evidence" value="ECO:0007669"/>
    <property type="project" value="UniProtKB-UniRule"/>
</dbReference>
<sequence length="200" mass="22189">MVLIGLTGGIGSGKSTVARMCAQRGWRVVDADRIARDIVEPGQPALAELAQEFGQDILQEDGSLNRKELAHRAFVDTERTQLLNSITHPRIQEETQRQFVAAREEAVDFTVYDMPLLVDNGLEGDMDFVIVVDVNPEERVRRLVEFRGLDEVDARKRINAQISDHERLAAATHVIDNNGTLKQLAERAAAVCDDIEAVSS</sequence>
<name>A0A3M0G470_9CORY</name>